<dbReference type="Pfam" id="PF00501">
    <property type="entry name" value="AMP-binding"/>
    <property type="match status" value="1"/>
</dbReference>
<accession>A0ABW2D236</accession>
<dbReference type="InterPro" id="IPR025110">
    <property type="entry name" value="AMP-bd_C"/>
</dbReference>
<comment type="caution">
    <text evidence="5">The sequence shown here is derived from an EMBL/GenBank/DDBJ whole genome shotgun (WGS) entry which is preliminary data.</text>
</comment>
<dbReference type="InterPro" id="IPR042099">
    <property type="entry name" value="ANL_N_sf"/>
</dbReference>
<keyword evidence="1" id="KW-0436">Ligase</keyword>
<proteinExistence type="predicted"/>
<keyword evidence="6" id="KW-1185">Reference proteome</keyword>
<evidence type="ECO:0000256" key="2">
    <source>
        <dbReference type="SAM" id="MobiDB-lite"/>
    </source>
</evidence>
<dbReference type="InterPro" id="IPR000873">
    <property type="entry name" value="AMP-dep_synth/lig_dom"/>
</dbReference>
<feature type="compositionally biased region" description="Pro residues" evidence="2">
    <location>
        <begin position="510"/>
        <end position="527"/>
    </location>
</feature>
<dbReference type="Proteomes" id="UP001596380">
    <property type="component" value="Unassembled WGS sequence"/>
</dbReference>
<dbReference type="PANTHER" id="PTHR43352:SF1">
    <property type="entry name" value="ANTHRANILATE--COA LIGASE"/>
    <property type="match status" value="1"/>
</dbReference>
<evidence type="ECO:0000259" key="4">
    <source>
        <dbReference type="Pfam" id="PF13193"/>
    </source>
</evidence>
<evidence type="ECO:0000313" key="5">
    <source>
        <dbReference type="EMBL" id="MFC6887321.1"/>
    </source>
</evidence>
<dbReference type="PROSITE" id="PS00455">
    <property type="entry name" value="AMP_BINDING"/>
    <property type="match status" value="1"/>
</dbReference>
<reference evidence="6" key="1">
    <citation type="journal article" date="2019" name="Int. J. Syst. Evol. Microbiol.">
        <title>The Global Catalogue of Microorganisms (GCM) 10K type strain sequencing project: providing services to taxonomists for standard genome sequencing and annotation.</title>
        <authorList>
            <consortium name="The Broad Institute Genomics Platform"/>
            <consortium name="The Broad Institute Genome Sequencing Center for Infectious Disease"/>
            <person name="Wu L."/>
            <person name="Ma J."/>
        </authorList>
    </citation>
    <scope>NUCLEOTIDE SEQUENCE [LARGE SCALE GENOMIC DNA]</scope>
    <source>
        <strain evidence="6">JCM 3369</strain>
    </source>
</reference>
<dbReference type="InterPro" id="IPR045851">
    <property type="entry name" value="AMP-bd_C_sf"/>
</dbReference>
<protein>
    <submittedName>
        <fullName evidence="5">AMP-binding protein</fullName>
    </submittedName>
</protein>
<dbReference type="Gene3D" id="3.40.50.12780">
    <property type="entry name" value="N-terminal domain of ligase-like"/>
    <property type="match status" value="1"/>
</dbReference>
<feature type="domain" description="AMP-dependent synthetase/ligase" evidence="3">
    <location>
        <begin position="17"/>
        <end position="367"/>
    </location>
</feature>
<name>A0ABW2D236_9ACTN</name>
<dbReference type="RefSeq" id="WP_160822980.1">
    <property type="nucleotide sequence ID" value="NZ_JBHSXE010000001.1"/>
</dbReference>
<organism evidence="5 6">
    <name type="scientific">Actinomadura yumaensis</name>
    <dbReference type="NCBI Taxonomy" id="111807"/>
    <lineage>
        <taxon>Bacteria</taxon>
        <taxon>Bacillati</taxon>
        <taxon>Actinomycetota</taxon>
        <taxon>Actinomycetes</taxon>
        <taxon>Streptosporangiales</taxon>
        <taxon>Thermomonosporaceae</taxon>
        <taxon>Actinomadura</taxon>
    </lineage>
</organism>
<evidence type="ECO:0000313" key="6">
    <source>
        <dbReference type="Proteomes" id="UP001596380"/>
    </source>
</evidence>
<gene>
    <name evidence="5" type="ORF">ACFQKB_46690</name>
</gene>
<dbReference type="EMBL" id="JBHSXS010000081">
    <property type="protein sequence ID" value="MFC6887321.1"/>
    <property type="molecule type" value="Genomic_DNA"/>
</dbReference>
<dbReference type="PANTHER" id="PTHR43352">
    <property type="entry name" value="ACETYL-COA SYNTHETASE"/>
    <property type="match status" value="1"/>
</dbReference>
<evidence type="ECO:0000259" key="3">
    <source>
        <dbReference type="Pfam" id="PF00501"/>
    </source>
</evidence>
<sequence>MEGNLVADLARRADTYGWRDRPLYHSGDSTLTHGQIHDAGARAAGVLRSAGVREGHRVLIALPDSAAFVAALLGTLRLGAVAVLTGPEQSEDEHAYVLGDAAPQAVVCAERLVRRFPSVHVLTGDDLGDEPVRVPEPVAVAPGAPAYVQYTSGTTGKPKGVVHRHTDPETYVRAMAVGALGMTASDVTFSLSKACYPYGLGATVFFPMTCGGSAVLWPDAPTVEGAVEQARRHRPTLLFTVPTWYARLVSAADPRAVRDAFGSLRAAASAGEPLLPSLAARIEESLGCPVLDGLGSTEVGHTFVSNTVTRRRAGTLGVVLAPYEIEVRAESPSTLYGAAGSGGGARAGTGERGALYVRGPSVMTEYFGMPERTAEALDADGWLRTGDLVHLDADGFVHHHGRILDQVTVSGERVLPLEVERILGRHPGVVEVAVVADAGGGGTLSAYVVIEEGLQATRGLERELLGLARDRLPEHKVPRSVTFMTELPRTSTGKIRRGLLSRSADGSFPCPAPPPRARPDGPAPPCPEGAAEGSGAGSSASGAGSAAVERQPCRPGEGRPGPG</sequence>
<feature type="region of interest" description="Disordered" evidence="2">
    <location>
        <begin position="486"/>
        <end position="563"/>
    </location>
</feature>
<dbReference type="InterPro" id="IPR020845">
    <property type="entry name" value="AMP-binding_CS"/>
</dbReference>
<dbReference type="Pfam" id="PF13193">
    <property type="entry name" value="AMP-binding_C"/>
    <property type="match status" value="1"/>
</dbReference>
<feature type="compositionally biased region" description="Low complexity" evidence="2">
    <location>
        <begin position="528"/>
        <end position="547"/>
    </location>
</feature>
<feature type="domain" description="AMP-binding enzyme C-terminal" evidence="4">
    <location>
        <begin position="418"/>
        <end position="494"/>
    </location>
</feature>
<evidence type="ECO:0000256" key="1">
    <source>
        <dbReference type="ARBA" id="ARBA00022598"/>
    </source>
</evidence>
<dbReference type="Gene3D" id="3.30.300.30">
    <property type="match status" value="1"/>
</dbReference>
<dbReference type="SUPFAM" id="SSF56801">
    <property type="entry name" value="Acetyl-CoA synthetase-like"/>
    <property type="match status" value="1"/>
</dbReference>